<gene>
    <name evidence="1" type="ORF">HOLleu_24587</name>
</gene>
<name>A0A9Q1BRD6_HOLLE</name>
<accession>A0A9Q1BRD6</accession>
<reference evidence="1" key="1">
    <citation type="submission" date="2021-10" db="EMBL/GenBank/DDBJ databases">
        <title>Tropical sea cucumber genome reveals ecological adaptation and Cuvierian tubules defense mechanism.</title>
        <authorList>
            <person name="Chen T."/>
        </authorList>
    </citation>
    <scope>NUCLEOTIDE SEQUENCE</scope>
    <source>
        <strain evidence="1">Nanhai2018</strain>
        <tissue evidence="1">Muscle</tissue>
    </source>
</reference>
<proteinExistence type="predicted"/>
<sequence>MTLTRRSSEYHAERFSGRFRPIRPKGLFVVIVDAQSGVVRVTKDREPPFAFEMSMISESCNSHLLSHLTAFFIDARAE</sequence>
<dbReference type="AlphaFoldDB" id="A0A9Q1BRD6"/>
<organism evidence="1 2">
    <name type="scientific">Holothuria leucospilota</name>
    <name type="common">Black long sea cucumber</name>
    <name type="synonym">Mertensiothuria leucospilota</name>
    <dbReference type="NCBI Taxonomy" id="206669"/>
    <lineage>
        <taxon>Eukaryota</taxon>
        <taxon>Metazoa</taxon>
        <taxon>Echinodermata</taxon>
        <taxon>Eleutherozoa</taxon>
        <taxon>Echinozoa</taxon>
        <taxon>Holothuroidea</taxon>
        <taxon>Aspidochirotacea</taxon>
        <taxon>Aspidochirotida</taxon>
        <taxon>Holothuriidae</taxon>
        <taxon>Holothuria</taxon>
    </lineage>
</organism>
<dbReference type="Proteomes" id="UP001152320">
    <property type="component" value="Chromosome 12"/>
</dbReference>
<comment type="caution">
    <text evidence="1">The sequence shown here is derived from an EMBL/GenBank/DDBJ whole genome shotgun (WGS) entry which is preliminary data.</text>
</comment>
<evidence type="ECO:0000313" key="1">
    <source>
        <dbReference type="EMBL" id="KAJ8031406.1"/>
    </source>
</evidence>
<dbReference type="EMBL" id="JAIZAY010000012">
    <property type="protein sequence ID" value="KAJ8031406.1"/>
    <property type="molecule type" value="Genomic_DNA"/>
</dbReference>
<protein>
    <submittedName>
        <fullName evidence="1">Uncharacterized protein</fullName>
    </submittedName>
</protein>
<evidence type="ECO:0000313" key="2">
    <source>
        <dbReference type="Proteomes" id="UP001152320"/>
    </source>
</evidence>
<keyword evidence="2" id="KW-1185">Reference proteome</keyword>